<gene>
    <name evidence="7" type="ORF">IAC61_03840</name>
</gene>
<dbReference type="AlphaFoldDB" id="A0A9D9DJS0"/>
<dbReference type="InterPro" id="IPR007267">
    <property type="entry name" value="GtrA_DPMS_TM"/>
</dbReference>
<reference evidence="7" key="1">
    <citation type="submission" date="2020-10" db="EMBL/GenBank/DDBJ databases">
        <authorList>
            <person name="Gilroy R."/>
        </authorList>
    </citation>
    <scope>NUCLEOTIDE SEQUENCE</scope>
    <source>
        <strain evidence="7">17113</strain>
    </source>
</reference>
<dbReference type="GO" id="GO:0000271">
    <property type="term" value="P:polysaccharide biosynthetic process"/>
    <property type="evidence" value="ECO:0007669"/>
    <property type="project" value="InterPro"/>
</dbReference>
<comment type="caution">
    <text evidence="7">The sequence shown here is derived from an EMBL/GenBank/DDBJ whole genome shotgun (WGS) entry which is preliminary data.</text>
</comment>
<protein>
    <submittedName>
        <fullName evidence="7">GtrA family protein</fullName>
    </submittedName>
</protein>
<feature type="domain" description="GtrA/DPMS transmembrane" evidence="6">
    <location>
        <begin position="17"/>
        <end position="170"/>
    </location>
</feature>
<dbReference type="Proteomes" id="UP000823634">
    <property type="component" value="Unassembled WGS sequence"/>
</dbReference>
<name>A0A9D9DJS0_9FIRM</name>
<proteinExistence type="predicted"/>
<dbReference type="GO" id="GO:0016020">
    <property type="term" value="C:membrane"/>
    <property type="evidence" value="ECO:0007669"/>
    <property type="project" value="UniProtKB-SubCell"/>
</dbReference>
<evidence type="ECO:0000259" key="6">
    <source>
        <dbReference type="Pfam" id="PF04138"/>
    </source>
</evidence>
<feature type="transmembrane region" description="Helical" evidence="5">
    <location>
        <begin position="145"/>
        <end position="165"/>
    </location>
</feature>
<evidence type="ECO:0000256" key="3">
    <source>
        <dbReference type="ARBA" id="ARBA00022989"/>
    </source>
</evidence>
<reference evidence="7" key="2">
    <citation type="journal article" date="2021" name="PeerJ">
        <title>Extensive microbial diversity within the chicken gut microbiome revealed by metagenomics and culture.</title>
        <authorList>
            <person name="Gilroy R."/>
            <person name="Ravi A."/>
            <person name="Getino M."/>
            <person name="Pursley I."/>
            <person name="Horton D.L."/>
            <person name="Alikhan N.F."/>
            <person name="Baker D."/>
            <person name="Gharbi K."/>
            <person name="Hall N."/>
            <person name="Watson M."/>
            <person name="Adriaenssens E.M."/>
            <person name="Foster-Nyarko E."/>
            <person name="Jarju S."/>
            <person name="Secka A."/>
            <person name="Antonio M."/>
            <person name="Oren A."/>
            <person name="Chaudhuri R.R."/>
            <person name="La Ragione R."/>
            <person name="Hildebrand F."/>
            <person name="Pallen M.J."/>
        </authorList>
    </citation>
    <scope>NUCLEOTIDE SEQUENCE</scope>
    <source>
        <strain evidence="7">17113</strain>
    </source>
</reference>
<feature type="transmembrane region" description="Helical" evidence="5">
    <location>
        <begin position="52"/>
        <end position="79"/>
    </location>
</feature>
<accession>A0A9D9DJS0</accession>
<dbReference type="Pfam" id="PF04138">
    <property type="entry name" value="GtrA_DPMS_TM"/>
    <property type="match status" value="1"/>
</dbReference>
<evidence type="ECO:0000313" key="7">
    <source>
        <dbReference type="EMBL" id="MBO8426434.1"/>
    </source>
</evidence>
<dbReference type="EMBL" id="JADINA010000024">
    <property type="protein sequence ID" value="MBO8426434.1"/>
    <property type="molecule type" value="Genomic_DNA"/>
</dbReference>
<keyword evidence="3 5" id="KW-1133">Transmembrane helix</keyword>
<keyword evidence="2 5" id="KW-0812">Transmembrane</keyword>
<feature type="transmembrane region" description="Helical" evidence="5">
    <location>
        <begin position="12"/>
        <end position="32"/>
    </location>
</feature>
<evidence type="ECO:0000256" key="5">
    <source>
        <dbReference type="SAM" id="Phobius"/>
    </source>
</evidence>
<evidence type="ECO:0000256" key="1">
    <source>
        <dbReference type="ARBA" id="ARBA00004141"/>
    </source>
</evidence>
<comment type="subcellular location">
    <subcellularLocation>
        <location evidence="1">Membrane</location>
        <topology evidence="1">Multi-pass membrane protein</topology>
    </subcellularLocation>
</comment>
<evidence type="ECO:0000256" key="2">
    <source>
        <dbReference type="ARBA" id="ARBA00022692"/>
    </source>
</evidence>
<evidence type="ECO:0000313" key="8">
    <source>
        <dbReference type="Proteomes" id="UP000823634"/>
    </source>
</evidence>
<feature type="transmembrane region" description="Helical" evidence="5">
    <location>
        <begin position="99"/>
        <end position="125"/>
    </location>
</feature>
<organism evidence="7 8">
    <name type="scientific">Candidatus Alloenteromonas pullistercoris</name>
    <dbReference type="NCBI Taxonomy" id="2840785"/>
    <lineage>
        <taxon>Bacteria</taxon>
        <taxon>Bacillati</taxon>
        <taxon>Bacillota</taxon>
        <taxon>Bacillota incertae sedis</taxon>
        <taxon>Candidatus Alloenteromonas</taxon>
    </lineage>
</organism>
<evidence type="ECO:0000256" key="4">
    <source>
        <dbReference type="ARBA" id="ARBA00023136"/>
    </source>
</evidence>
<keyword evidence="4 5" id="KW-0472">Membrane</keyword>
<sequence length="177" mass="19854">MNMSFLKSKAFWGELFRFLAVGIYGTLIDYVVEVWVTSFFSSSLTSNHVSAFFIQFGISLVGFLIALPSTWSLSAVWAFKDAEDKEGTRSAKGMAKFALFAFLGLLCGAIVQFLGYMTCIEWSGWGINILDIDFSTLFGSDVLVFWSYTVVFVLKTAATTIFNYVTRKFILYKTKTA</sequence>